<organism evidence="2 3">
    <name type="scientific">Halobacterium salinarum (strain ATCC 33171 / DSM 3754 / JCM 8978 / NBRC 102687 / NCIMB 764 / 91-R6)</name>
    <dbReference type="NCBI Taxonomy" id="2597657"/>
    <lineage>
        <taxon>Archaea</taxon>
        <taxon>Methanobacteriati</taxon>
        <taxon>Methanobacteriota</taxon>
        <taxon>Stenosarchaea group</taxon>
        <taxon>Halobacteria</taxon>
        <taxon>Halobacteriales</taxon>
        <taxon>Halobacteriaceae</taxon>
        <taxon>Halobacterium</taxon>
    </lineage>
</organism>
<dbReference type="AlphaFoldDB" id="A0A4D6GSE6"/>
<evidence type="ECO:0000313" key="3">
    <source>
        <dbReference type="Proteomes" id="UP000296216"/>
    </source>
</evidence>
<proteinExistence type="predicted"/>
<protein>
    <submittedName>
        <fullName evidence="2">Uncharacterized protein</fullName>
    </submittedName>
</protein>
<accession>A0A4D6GSE6</accession>
<keyword evidence="1" id="KW-1133">Transmembrane helix</keyword>
<reference evidence="2 3" key="1">
    <citation type="journal article" date="2019" name="Microbiol. Resour. Announc.">
        <title>The Genome Sequence of the Halobacterium salinarum Type Strain Is Closely Related to That of Laboratory Strains NRC-1 and R1.</title>
        <authorList>
            <person name="Pfeiffer F."/>
            <person name="Marchfelder A."/>
            <person name="Habermann B."/>
            <person name="Dyall-Smith M.L."/>
        </authorList>
    </citation>
    <scope>NUCLEOTIDE SEQUENCE [LARGE SCALE GENOMIC DNA]</scope>
    <source>
        <strain evidence="3">ATCC 33171 / DSM 3754 / JCM 8978 / NBRC 102687 / NCIMB 764 / 91-R6</strain>
    </source>
</reference>
<keyword evidence="1" id="KW-0472">Membrane</keyword>
<feature type="transmembrane region" description="Helical" evidence="1">
    <location>
        <begin position="12"/>
        <end position="29"/>
    </location>
</feature>
<dbReference type="RefSeq" id="WP_136361220.1">
    <property type="nucleotide sequence ID" value="NZ_VRYN01000014.1"/>
</dbReference>
<gene>
    <name evidence="2" type="ORF">HBSAL_04860</name>
</gene>
<name>A0A4D6GSE6_HALS9</name>
<evidence type="ECO:0000256" key="1">
    <source>
        <dbReference type="SAM" id="Phobius"/>
    </source>
</evidence>
<feature type="transmembrane region" description="Helical" evidence="1">
    <location>
        <begin position="35"/>
        <end position="58"/>
    </location>
</feature>
<sequence length="73" mass="7586">MQTETEKRVVRIGGLLLVPVLAFVLFVGAETFDGGIVGTALIVAVPMVVYAAGLHFVLKGVSDQTNGQDASPT</sequence>
<dbReference type="Proteomes" id="UP000296216">
    <property type="component" value="Chromosome"/>
</dbReference>
<dbReference type="EMBL" id="CP038631">
    <property type="protein sequence ID" value="QCC44665.1"/>
    <property type="molecule type" value="Genomic_DNA"/>
</dbReference>
<evidence type="ECO:0000313" key="2">
    <source>
        <dbReference type="EMBL" id="QCC44665.1"/>
    </source>
</evidence>
<keyword evidence="1" id="KW-0812">Transmembrane</keyword>
<dbReference type="GeneID" id="62883564"/>